<accession>A0ABW2NSR3</accession>
<dbReference type="RefSeq" id="WP_379750176.1">
    <property type="nucleotide sequence ID" value="NZ_JBHTCP010000044.1"/>
</dbReference>
<dbReference type="Proteomes" id="UP001596549">
    <property type="component" value="Unassembled WGS sequence"/>
</dbReference>
<reference evidence="3" key="1">
    <citation type="journal article" date="2019" name="Int. J. Syst. Evol. Microbiol.">
        <title>The Global Catalogue of Microorganisms (GCM) 10K type strain sequencing project: providing services to taxonomists for standard genome sequencing and annotation.</title>
        <authorList>
            <consortium name="The Broad Institute Genomics Platform"/>
            <consortium name="The Broad Institute Genome Sequencing Center for Infectious Disease"/>
            <person name="Wu L."/>
            <person name="Ma J."/>
        </authorList>
    </citation>
    <scope>NUCLEOTIDE SEQUENCE [LARGE SCALE GENOMIC DNA]</scope>
    <source>
        <strain evidence="3">NBRC 106396</strain>
    </source>
</reference>
<keyword evidence="3" id="KW-1185">Reference proteome</keyword>
<feature type="transmembrane region" description="Helical" evidence="1">
    <location>
        <begin position="118"/>
        <end position="140"/>
    </location>
</feature>
<proteinExistence type="predicted"/>
<gene>
    <name evidence="2" type="ORF">ACFQPF_13040</name>
</gene>
<evidence type="ECO:0000313" key="2">
    <source>
        <dbReference type="EMBL" id="MFC7372596.1"/>
    </source>
</evidence>
<evidence type="ECO:0000256" key="1">
    <source>
        <dbReference type="SAM" id="Phobius"/>
    </source>
</evidence>
<feature type="transmembrane region" description="Helical" evidence="1">
    <location>
        <begin position="185"/>
        <end position="206"/>
    </location>
</feature>
<comment type="caution">
    <text evidence="2">The sequence shown here is derived from an EMBL/GenBank/DDBJ whole genome shotgun (WGS) entry which is preliminary data.</text>
</comment>
<keyword evidence="1" id="KW-0812">Transmembrane</keyword>
<name>A0ABW2NSR3_9BACL</name>
<evidence type="ECO:0000313" key="3">
    <source>
        <dbReference type="Proteomes" id="UP001596549"/>
    </source>
</evidence>
<keyword evidence="1" id="KW-1133">Transmembrane helix</keyword>
<feature type="transmembrane region" description="Helical" evidence="1">
    <location>
        <begin position="87"/>
        <end position="106"/>
    </location>
</feature>
<feature type="transmembrane region" description="Helical" evidence="1">
    <location>
        <begin position="32"/>
        <end position="50"/>
    </location>
</feature>
<sequence>MLKIDPSVKRKDIPDHFFEQLSFIESWKVKSSVLIVTFIMLDLLILVPLISPPIEWILWLTMPPISVINLWALTMLVRKAESIHYEFILFIGSIGAVGSFTYYVLVQKMAIMILKGHFLSFFFVSTLGYVAFFVFQIWFYKKKYSSLDSKFGLFKDLPWHYKALYWSLPVGAVFAQFVMSRSEFFMVSVMIIVYSFFSGFFTCVSVKFFHRFFFMSANEHLLRFPGETKKTRKKRMLRSQRQVIEYED</sequence>
<keyword evidence="1" id="KW-0472">Membrane</keyword>
<organism evidence="2 3">
    <name type="scientific">Fictibacillus iocasae</name>
    <dbReference type="NCBI Taxonomy" id="2715437"/>
    <lineage>
        <taxon>Bacteria</taxon>
        <taxon>Bacillati</taxon>
        <taxon>Bacillota</taxon>
        <taxon>Bacilli</taxon>
        <taxon>Bacillales</taxon>
        <taxon>Fictibacillaceae</taxon>
        <taxon>Fictibacillus</taxon>
    </lineage>
</organism>
<dbReference type="EMBL" id="JBHTCP010000044">
    <property type="protein sequence ID" value="MFC7372596.1"/>
    <property type="molecule type" value="Genomic_DNA"/>
</dbReference>
<protein>
    <submittedName>
        <fullName evidence="2">Uncharacterized protein</fullName>
    </submittedName>
</protein>